<reference evidence="1" key="1">
    <citation type="submission" date="2021-06" db="EMBL/GenBank/DDBJ databases">
        <authorList>
            <person name="Kallberg Y."/>
            <person name="Tangrot J."/>
            <person name="Rosling A."/>
        </authorList>
    </citation>
    <scope>NUCLEOTIDE SEQUENCE</scope>
    <source>
        <strain evidence="1">MA461A</strain>
    </source>
</reference>
<protein>
    <submittedName>
        <fullName evidence="1">25154_t:CDS:1</fullName>
    </submittedName>
</protein>
<organism evidence="1 2">
    <name type="scientific">Racocetra persica</name>
    <dbReference type="NCBI Taxonomy" id="160502"/>
    <lineage>
        <taxon>Eukaryota</taxon>
        <taxon>Fungi</taxon>
        <taxon>Fungi incertae sedis</taxon>
        <taxon>Mucoromycota</taxon>
        <taxon>Glomeromycotina</taxon>
        <taxon>Glomeromycetes</taxon>
        <taxon>Diversisporales</taxon>
        <taxon>Gigasporaceae</taxon>
        <taxon>Racocetra</taxon>
    </lineage>
</organism>
<proteinExistence type="predicted"/>
<evidence type="ECO:0000313" key="2">
    <source>
        <dbReference type="Proteomes" id="UP000789920"/>
    </source>
</evidence>
<name>A0ACA9NVF7_9GLOM</name>
<gene>
    <name evidence="1" type="ORF">RPERSI_LOCUS8812</name>
</gene>
<comment type="caution">
    <text evidence="1">The sequence shown here is derived from an EMBL/GenBank/DDBJ whole genome shotgun (WGS) entry which is preliminary data.</text>
</comment>
<feature type="non-terminal residue" evidence="1">
    <location>
        <position position="1"/>
    </location>
</feature>
<evidence type="ECO:0000313" key="1">
    <source>
        <dbReference type="EMBL" id="CAG8674114.1"/>
    </source>
</evidence>
<sequence>QKTNNGPCSVKNCDKDPNIFRSLTQLAMRKANANGTIQWYLYLQLGQQVCNSHYMFIVENEPTHEHKDSPTPNLSNKLSFGDRIKKMTTVLYQRRKKSLVLDPKEFNQILESADSDLKGFFAEMCNMLIPNDYSPYNQNEDKKQIVIILYLMARLRNKHVNSFKLELALYLARLKISCNAINALSNARISVTYKTI</sequence>
<keyword evidence="2" id="KW-1185">Reference proteome</keyword>
<accession>A0ACA9NVF7</accession>
<dbReference type="EMBL" id="CAJVQC010016181">
    <property type="protein sequence ID" value="CAG8674114.1"/>
    <property type="molecule type" value="Genomic_DNA"/>
</dbReference>
<dbReference type="Proteomes" id="UP000789920">
    <property type="component" value="Unassembled WGS sequence"/>
</dbReference>